<evidence type="ECO:0000313" key="1">
    <source>
        <dbReference type="EMBL" id="KDR74587.1"/>
    </source>
</evidence>
<gene>
    <name evidence="1" type="ORF">GALMADRAFT_50107</name>
</gene>
<name>A0A067SX04_GALM3</name>
<dbReference type="AlphaFoldDB" id="A0A067SX04"/>
<dbReference type="Proteomes" id="UP000027222">
    <property type="component" value="Unassembled WGS sequence"/>
</dbReference>
<dbReference type="OrthoDB" id="3270336at2759"/>
<organism evidence="1 2">
    <name type="scientific">Galerina marginata (strain CBS 339.88)</name>
    <dbReference type="NCBI Taxonomy" id="685588"/>
    <lineage>
        <taxon>Eukaryota</taxon>
        <taxon>Fungi</taxon>
        <taxon>Dikarya</taxon>
        <taxon>Basidiomycota</taxon>
        <taxon>Agaricomycotina</taxon>
        <taxon>Agaricomycetes</taxon>
        <taxon>Agaricomycetidae</taxon>
        <taxon>Agaricales</taxon>
        <taxon>Agaricineae</taxon>
        <taxon>Strophariaceae</taxon>
        <taxon>Galerina</taxon>
    </lineage>
</organism>
<protein>
    <submittedName>
        <fullName evidence="1">Uncharacterized protein</fullName>
    </submittedName>
</protein>
<dbReference type="EMBL" id="KL142383">
    <property type="protein sequence ID" value="KDR74587.1"/>
    <property type="molecule type" value="Genomic_DNA"/>
</dbReference>
<sequence>VLLLFTLSPDQVGFYSWFPAEQAWLVSGLNVGHWNPECEIWFTDRLKKTTSASRQPLARLNWRKRIRFTGA</sequence>
<evidence type="ECO:0000313" key="2">
    <source>
        <dbReference type="Proteomes" id="UP000027222"/>
    </source>
</evidence>
<reference evidence="2" key="1">
    <citation type="journal article" date="2014" name="Proc. Natl. Acad. Sci. U.S.A.">
        <title>Extensive sampling of basidiomycete genomes demonstrates inadequacy of the white-rot/brown-rot paradigm for wood decay fungi.</title>
        <authorList>
            <person name="Riley R."/>
            <person name="Salamov A.A."/>
            <person name="Brown D.W."/>
            <person name="Nagy L.G."/>
            <person name="Floudas D."/>
            <person name="Held B.W."/>
            <person name="Levasseur A."/>
            <person name="Lombard V."/>
            <person name="Morin E."/>
            <person name="Otillar R."/>
            <person name="Lindquist E.A."/>
            <person name="Sun H."/>
            <person name="LaButti K.M."/>
            <person name="Schmutz J."/>
            <person name="Jabbour D."/>
            <person name="Luo H."/>
            <person name="Baker S.E."/>
            <person name="Pisabarro A.G."/>
            <person name="Walton J.D."/>
            <person name="Blanchette R.A."/>
            <person name="Henrissat B."/>
            <person name="Martin F."/>
            <person name="Cullen D."/>
            <person name="Hibbett D.S."/>
            <person name="Grigoriev I.V."/>
        </authorList>
    </citation>
    <scope>NUCLEOTIDE SEQUENCE [LARGE SCALE GENOMIC DNA]</scope>
    <source>
        <strain evidence="2">CBS 339.88</strain>
    </source>
</reference>
<keyword evidence="2" id="KW-1185">Reference proteome</keyword>
<dbReference type="HOGENOM" id="CLU_105533_1_1_1"/>
<feature type="non-terminal residue" evidence="1">
    <location>
        <position position="1"/>
    </location>
</feature>
<proteinExistence type="predicted"/>
<feature type="non-terminal residue" evidence="1">
    <location>
        <position position="71"/>
    </location>
</feature>
<accession>A0A067SX04</accession>